<organism evidence="2 3">
    <name type="scientific">Prorocentrum cordatum</name>
    <dbReference type="NCBI Taxonomy" id="2364126"/>
    <lineage>
        <taxon>Eukaryota</taxon>
        <taxon>Sar</taxon>
        <taxon>Alveolata</taxon>
        <taxon>Dinophyceae</taxon>
        <taxon>Prorocentrales</taxon>
        <taxon>Prorocentraceae</taxon>
        <taxon>Prorocentrum</taxon>
    </lineage>
</organism>
<feature type="non-terminal residue" evidence="2">
    <location>
        <position position="93"/>
    </location>
</feature>
<feature type="region of interest" description="Disordered" evidence="1">
    <location>
        <begin position="63"/>
        <end position="83"/>
    </location>
</feature>
<dbReference type="Proteomes" id="UP001189429">
    <property type="component" value="Unassembled WGS sequence"/>
</dbReference>
<evidence type="ECO:0000313" key="2">
    <source>
        <dbReference type="EMBL" id="CAK0826011.1"/>
    </source>
</evidence>
<gene>
    <name evidence="2" type="ORF">PCOR1329_LOCUS25979</name>
</gene>
<keyword evidence="3" id="KW-1185">Reference proteome</keyword>
<sequence length="93" mass="10148">ELPYEFGYDEDVGQPWRRRADGEKEYAKLIHGQAASDPAIAVWPVDGMTRPVHQVLTEDLPVAKQPPTSLGADAKQPPTSLGADVQKILRSGL</sequence>
<protein>
    <submittedName>
        <fullName evidence="2">Uncharacterized protein</fullName>
    </submittedName>
</protein>
<evidence type="ECO:0000256" key="1">
    <source>
        <dbReference type="SAM" id="MobiDB-lite"/>
    </source>
</evidence>
<comment type="caution">
    <text evidence="2">The sequence shown here is derived from an EMBL/GenBank/DDBJ whole genome shotgun (WGS) entry which is preliminary data.</text>
</comment>
<accession>A0ABN9S2Y0</accession>
<proteinExistence type="predicted"/>
<dbReference type="EMBL" id="CAUYUJ010009157">
    <property type="protein sequence ID" value="CAK0826011.1"/>
    <property type="molecule type" value="Genomic_DNA"/>
</dbReference>
<name>A0ABN9S2Y0_9DINO</name>
<evidence type="ECO:0000313" key="3">
    <source>
        <dbReference type="Proteomes" id="UP001189429"/>
    </source>
</evidence>
<reference evidence="2" key="1">
    <citation type="submission" date="2023-10" db="EMBL/GenBank/DDBJ databases">
        <authorList>
            <person name="Chen Y."/>
            <person name="Shah S."/>
            <person name="Dougan E. K."/>
            <person name="Thang M."/>
            <person name="Chan C."/>
        </authorList>
    </citation>
    <scope>NUCLEOTIDE SEQUENCE [LARGE SCALE GENOMIC DNA]</scope>
</reference>
<feature type="non-terminal residue" evidence="2">
    <location>
        <position position="1"/>
    </location>
</feature>